<organism evidence="2 3">
    <name type="scientific">Methanobacterium spitsbergense</name>
    <dbReference type="NCBI Taxonomy" id="2874285"/>
    <lineage>
        <taxon>Archaea</taxon>
        <taxon>Methanobacteriati</taxon>
        <taxon>Methanobacteriota</taxon>
        <taxon>Methanomada group</taxon>
        <taxon>Methanobacteria</taxon>
        <taxon>Methanobacteriales</taxon>
        <taxon>Methanobacteriaceae</taxon>
        <taxon>Methanobacterium</taxon>
    </lineage>
</organism>
<proteinExistence type="predicted"/>
<keyword evidence="1" id="KW-0812">Transmembrane</keyword>
<protein>
    <submittedName>
        <fullName evidence="2">Uncharacterized protein</fullName>
    </submittedName>
</protein>
<keyword evidence="1" id="KW-1133">Transmembrane helix</keyword>
<feature type="transmembrane region" description="Helical" evidence="1">
    <location>
        <begin position="78"/>
        <end position="99"/>
    </location>
</feature>
<feature type="transmembrane region" description="Helical" evidence="1">
    <location>
        <begin position="45"/>
        <end position="66"/>
    </location>
</feature>
<evidence type="ECO:0000313" key="3">
    <source>
        <dbReference type="Proteomes" id="UP000825933"/>
    </source>
</evidence>
<comment type="caution">
    <text evidence="2">The sequence shown here is derived from an EMBL/GenBank/DDBJ whole genome shotgun (WGS) entry which is preliminary data.</text>
</comment>
<evidence type="ECO:0000256" key="1">
    <source>
        <dbReference type="SAM" id="Phobius"/>
    </source>
</evidence>
<dbReference type="Proteomes" id="UP000825933">
    <property type="component" value="Unassembled WGS sequence"/>
</dbReference>
<dbReference type="AlphaFoldDB" id="A0A8T5V080"/>
<feature type="transmembrane region" description="Helical" evidence="1">
    <location>
        <begin position="12"/>
        <end position="33"/>
    </location>
</feature>
<accession>A0A8T5V080</accession>
<keyword evidence="1" id="KW-0472">Membrane</keyword>
<sequence length="139" mass="16431">MERNRKREQKSEYVAAIIFNLIFLYIVNNLLNWHVYFVLNTFNEVLWIINLSVIAAIIGNFILLLYSPERFKHVMKIILNIFAFIAVYFVYTVFPFNFYNSFYNWAFSILLILAMIGIFIAIIVEIYLLITGKPKLTGN</sequence>
<evidence type="ECO:0000313" key="2">
    <source>
        <dbReference type="EMBL" id="MBZ2166423.1"/>
    </source>
</evidence>
<feature type="transmembrane region" description="Helical" evidence="1">
    <location>
        <begin position="105"/>
        <end position="130"/>
    </location>
</feature>
<reference evidence="3" key="1">
    <citation type="journal article" date="2022" name="Microbiol. Resour. Announc.">
        <title>Draft Genome Sequence of a Methanogenic Archaeon from West Spitsbergen Permafrost.</title>
        <authorList>
            <person name="Trubitsyn V."/>
            <person name="Rivkina E."/>
            <person name="Shcherbakova V."/>
        </authorList>
    </citation>
    <scope>NUCLEOTIDE SEQUENCE [LARGE SCALE GENOMIC DNA]</scope>
    <source>
        <strain evidence="3">VT</strain>
    </source>
</reference>
<gene>
    <name evidence="2" type="ORF">K8N75_10280</name>
</gene>
<name>A0A8T5V080_9EURY</name>
<dbReference type="RefSeq" id="WP_223791975.1">
    <property type="nucleotide sequence ID" value="NZ_JAIOUQ010000013.1"/>
</dbReference>
<dbReference type="EMBL" id="JAIOUQ010000013">
    <property type="protein sequence ID" value="MBZ2166423.1"/>
    <property type="molecule type" value="Genomic_DNA"/>
</dbReference>
<keyword evidence="3" id="KW-1185">Reference proteome</keyword>